<gene>
    <name evidence="2" type="ORF">HU200_046544</name>
</gene>
<name>A0A835B3S2_9POAL</name>
<reference evidence="2" key="1">
    <citation type="submission" date="2020-07" db="EMBL/GenBank/DDBJ databases">
        <title>Genome sequence and genetic diversity analysis of an under-domesticated orphan crop, white fonio (Digitaria exilis).</title>
        <authorList>
            <person name="Bennetzen J.L."/>
            <person name="Chen S."/>
            <person name="Ma X."/>
            <person name="Wang X."/>
            <person name="Yssel A.E.J."/>
            <person name="Chaluvadi S.R."/>
            <person name="Johnson M."/>
            <person name="Gangashetty P."/>
            <person name="Hamidou F."/>
            <person name="Sanogo M.D."/>
            <person name="Zwaenepoel A."/>
            <person name="Wallace J."/>
            <person name="Van De Peer Y."/>
            <person name="Van Deynze A."/>
        </authorList>
    </citation>
    <scope>NUCLEOTIDE SEQUENCE</scope>
    <source>
        <tissue evidence="2">Leaves</tissue>
    </source>
</reference>
<dbReference type="EMBL" id="JACEFO010002150">
    <property type="protein sequence ID" value="KAF8677083.1"/>
    <property type="molecule type" value="Genomic_DNA"/>
</dbReference>
<evidence type="ECO:0000313" key="3">
    <source>
        <dbReference type="Proteomes" id="UP000636709"/>
    </source>
</evidence>
<keyword evidence="3" id="KW-1185">Reference proteome</keyword>
<dbReference type="Proteomes" id="UP000636709">
    <property type="component" value="Unassembled WGS sequence"/>
</dbReference>
<feature type="domain" description="DUF1618" evidence="1">
    <location>
        <begin position="97"/>
        <end position="220"/>
    </location>
</feature>
<accession>A0A835B3S2</accession>
<sequence length="220" mass="25016">MPIYPSTTHPPDDDDDDAQQAADEKLPWVLLEHFLYVAKRENATTAYSDARDGPEIQLTVCARPPPRVSYVCVHSSPWAGSRVEDPHRGPDATIAFVDLWNGILFCDIRKLQQHHHQADGGRGGDDDDDDAIPILSYVPVPDLLDKEHKGDARLWRNIALIGGRLKYVELKRQWDRSYTNVLCQRHRGDELVPWHRPDGWVAVTFSRSASSSMDEGWRQD</sequence>
<dbReference type="OrthoDB" id="693698at2759"/>
<dbReference type="PANTHER" id="PTHR33074">
    <property type="entry name" value="EXPRESSED PROTEIN-RELATED"/>
    <property type="match status" value="1"/>
</dbReference>
<evidence type="ECO:0000259" key="1">
    <source>
        <dbReference type="Pfam" id="PF07762"/>
    </source>
</evidence>
<comment type="caution">
    <text evidence="2">The sequence shown here is derived from an EMBL/GenBank/DDBJ whole genome shotgun (WGS) entry which is preliminary data.</text>
</comment>
<evidence type="ECO:0000313" key="2">
    <source>
        <dbReference type="EMBL" id="KAF8677083.1"/>
    </source>
</evidence>
<protein>
    <recommendedName>
        <fullName evidence="1">DUF1618 domain-containing protein</fullName>
    </recommendedName>
</protein>
<dbReference type="AlphaFoldDB" id="A0A835B3S2"/>
<dbReference type="Pfam" id="PF07762">
    <property type="entry name" value="DUF1618"/>
    <property type="match status" value="1"/>
</dbReference>
<proteinExistence type="predicted"/>
<dbReference type="InterPro" id="IPR011676">
    <property type="entry name" value="DUF1618"/>
</dbReference>
<organism evidence="2 3">
    <name type="scientific">Digitaria exilis</name>
    <dbReference type="NCBI Taxonomy" id="1010633"/>
    <lineage>
        <taxon>Eukaryota</taxon>
        <taxon>Viridiplantae</taxon>
        <taxon>Streptophyta</taxon>
        <taxon>Embryophyta</taxon>
        <taxon>Tracheophyta</taxon>
        <taxon>Spermatophyta</taxon>
        <taxon>Magnoliopsida</taxon>
        <taxon>Liliopsida</taxon>
        <taxon>Poales</taxon>
        <taxon>Poaceae</taxon>
        <taxon>PACMAD clade</taxon>
        <taxon>Panicoideae</taxon>
        <taxon>Panicodae</taxon>
        <taxon>Paniceae</taxon>
        <taxon>Anthephorinae</taxon>
        <taxon>Digitaria</taxon>
    </lineage>
</organism>